<dbReference type="SMART" id="SM00870">
    <property type="entry name" value="Asparaginase"/>
    <property type="match status" value="1"/>
</dbReference>
<feature type="binding site" evidence="4">
    <location>
        <begin position="93"/>
        <end position="94"/>
    </location>
    <ligand>
        <name>substrate</name>
    </ligand>
</feature>
<sequence length="311" mass="32124">MSEKKIVVLGTGGTLAGTSAAAGDNIGYTAAQIGVAQLLAAIPALRGLPLECEQVAQVDSKDMSFAIWRELARRCAHWLAQDEVAGIVVTHGTDTLEETAYFLQEVLCPAKPVVITCAMRPATALGPDGPQNIVDAVTVAAAGGARGVVAVCAGVIHGAREVMKVHHYRLDPFSSGDAGPLGYVEEGRLRLLREWPGGDVDLARVRLQKALSAPTWPRVEIVMSHAGASGATVRALAAQGIAGLVVAGTGNGTIHAELLDALLEAGKQGVTLLRASRCAEGGVIAGEKDLIPGTSLSPVKARVELMLALMP</sequence>
<dbReference type="InterPro" id="IPR027474">
    <property type="entry name" value="L-asparaginase_N"/>
</dbReference>
<evidence type="ECO:0000313" key="9">
    <source>
        <dbReference type="Proteomes" id="UP000070433"/>
    </source>
</evidence>
<dbReference type="InterPro" id="IPR027475">
    <property type="entry name" value="Asparaginase/glutaminase_AS2"/>
</dbReference>
<comment type="similarity">
    <text evidence="1">Belongs to the asparaginase 1 family.</text>
</comment>
<dbReference type="PIRSF" id="PIRSF500176">
    <property type="entry name" value="L_ASNase"/>
    <property type="match status" value="1"/>
</dbReference>
<gene>
    <name evidence="8" type="ORF">UC35_00060</name>
</gene>
<dbReference type="SUPFAM" id="SSF53774">
    <property type="entry name" value="Glutaminase/Asparaginase"/>
    <property type="match status" value="1"/>
</dbReference>
<evidence type="ECO:0000259" key="7">
    <source>
        <dbReference type="Pfam" id="PF17763"/>
    </source>
</evidence>
<accession>A0A127JNG4</accession>
<reference evidence="8 9" key="1">
    <citation type="journal article" date="2014" name="Int. J. Syst. Evol. Microbiol.">
        <title>Ramlibacter solisilvae sp. nov., isolated from forest soil, and emended description of the genus Ramlibacter.</title>
        <authorList>
            <person name="Lee H.J."/>
            <person name="Lee S.H."/>
            <person name="Lee S.S."/>
            <person name="Lee J.S."/>
            <person name="Kim Y."/>
            <person name="Kim S.C."/>
            <person name="Jeon C.O."/>
        </authorList>
    </citation>
    <scope>NUCLEOTIDE SEQUENCE [LARGE SCALE GENOMIC DNA]</scope>
    <source>
        <strain evidence="8 9">5-10</strain>
    </source>
</reference>
<keyword evidence="9" id="KW-1185">Reference proteome</keyword>
<dbReference type="InterPro" id="IPR040919">
    <property type="entry name" value="Asparaginase_C"/>
</dbReference>
<dbReference type="AlphaFoldDB" id="A0A127JNG4"/>
<evidence type="ECO:0000313" key="8">
    <source>
        <dbReference type="EMBL" id="AMO21554.1"/>
    </source>
</evidence>
<feature type="domain" description="Asparaginase/glutaminase C-terminal" evidence="7">
    <location>
        <begin position="218"/>
        <end position="309"/>
    </location>
</feature>
<dbReference type="Gene3D" id="3.40.50.1170">
    <property type="entry name" value="L-asparaginase, N-terminal domain"/>
    <property type="match status" value="1"/>
</dbReference>
<dbReference type="PATRIC" id="fig|94132.3.peg.13"/>
<dbReference type="PIRSF" id="PIRSF001220">
    <property type="entry name" value="L-ASNase_gatD"/>
    <property type="match status" value="1"/>
</dbReference>
<dbReference type="GO" id="GO:0006528">
    <property type="term" value="P:asparagine metabolic process"/>
    <property type="evidence" value="ECO:0007669"/>
    <property type="project" value="InterPro"/>
</dbReference>
<evidence type="ECO:0000256" key="4">
    <source>
        <dbReference type="PIRSR" id="PIRSR001220-2"/>
    </source>
</evidence>
<proteinExistence type="inferred from homology"/>
<dbReference type="CDD" id="cd08964">
    <property type="entry name" value="L-asparaginase_II"/>
    <property type="match status" value="1"/>
</dbReference>
<dbReference type="PANTHER" id="PTHR11707">
    <property type="entry name" value="L-ASPARAGINASE"/>
    <property type="match status" value="1"/>
</dbReference>
<dbReference type="EMBL" id="CP010951">
    <property type="protein sequence ID" value="AMO21554.1"/>
    <property type="molecule type" value="Genomic_DNA"/>
</dbReference>
<evidence type="ECO:0000259" key="6">
    <source>
        <dbReference type="Pfam" id="PF00710"/>
    </source>
</evidence>
<feature type="active site" evidence="5">
    <location>
        <position position="93"/>
    </location>
</feature>
<evidence type="ECO:0000256" key="2">
    <source>
        <dbReference type="ARBA" id="ARBA00022801"/>
    </source>
</evidence>
<organism evidence="8 9">
    <name type="scientific">Ramlibacter tataouinensis</name>
    <dbReference type="NCBI Taxonomy" id="94132"/>
    <lineage>
        <taxon>Bacteria</taxon>
        <taxon>Pseudomonadati</taxon>
        <taxon>Pseudomonadota</taxon>
        <taxon>Betaproteobacteria</taxon>
        <taxon>Burkholderiales</taxon>
        <taxon>Comamonadaceae</taxon>
        <taxon>Ramlibacter</taxon>
    </lineage>
</organism>
<feature type="active site" description="O-isoaspartyl threonine intermediate" evidence="3">
    <location>
        <position position="14"/>
    </location>
</feature>
<dbReference type="OrthoDB" id="9788068at2"/>
<dbReference type="SFLD" id="SFLDS00057">
    <property type="entry name" value="Glutaminase/Asparaginase"/>
    <property type="match status" value="1"/>
</dbReference>
<dbReference type="InterPro" id="IPR036152">
    <property type="entry name" value="Asp/glu_Ase-like_sf"/>
</dbReference>
<dbReference type="PRINTS" id="PR00139">
    <property type="entry name" value="ASNGLNASE"/>
</dbReference>
<dbReference type="InterPro" id="IPR006034">
    <property type="entry name" value="Asparaginase/glutaminase-like"/>
</dbReference>
<dbReference type="InterPro" id="IPR037152">
    <property type="entry name" value="L-asparaginase_N_sf"/>
</dbReference>
<dbReference type="GO" id="GO:0004067">
    <property type="term" value="F:asparaginase activity"/>
    <property type="evidence" value="ECO:0007669"/>
    <property type="project" value="UniProtKB-UniRule"/>
</dbReference>
<dbReference type="Pfam" id="PF00710">
    <property type="entry name" value="Asparaginase"/>
    <property type="match status" value="1"/>
</dbReference>
<protein>
    <submittedName>
        <fullName evidence="8">Asparaginase</fullName>
    </submittedName>
</protein>
<feature type="binding site" evidence="4">
    <location>
        <position position="60"/>
    </location>
    <ligand>
        <name>substrate</name>
    </ligand>
</feature>
<dbReference type="Pfam" id="PF17763">
    <property type="entry name" value="Asparaginase_C"/>
    <property type="match status" value="1"/>
</dbReference>
<dbReference type="Proteomes" id="UP000070433">
    <property type="component" value="Chromosome"/>
</dbReference>
<dbReference type="InterPro" id="IPR004550">
    <property type="entry name" value="AsnASE_II"/>
</dbReference>
<evidence type="ECO:0000256" key="1">
    <source>
        <dbReference type="ARBA" id="ARBA00010518"/>
    </source>
</evidence>
<dbReference type="RefSeq" id="WP_061494895.1">
    <property type="nucleotide sequence ID" value="NZ_CP010951.1"/>
</dbReference>
<evidence type="ECO:0000256" key="5">
    <source>
        <dbReference type="PROSITE-ProRule" id="PRU10100"/>
    </source>
</evidence>
<dbReference type="PANTHER" id="PTHR11707:SF28">
    <property type="entry name" value="60 KDA LYSOPHOSPHOLIPASE"/>
    <property type="match status" value="1"/>
</dbReference>
<dbReference type="InterPro" id="IPR027473">
    <property type="entry name" value="L-asparaginase_C"/>
</dbReference>
<keyword evidence="2" id="KW-0378">Hydrolase</keyword>
<dbReference type="PROSITE" id="PS51732">
    <property type="entry name" value="ASN_GLN_ASE_3"/>
    <property type="match status" value="1"/>
</dbReference>
<dbReference type="Gene3D" id="3.40.50.40">
    <property type="match status" value="1"/>
</dbReference>
<dbReference type="PROSITE" id="PS00917">
    <property type="entry name" value="ASN_GLN_ASE_2"/>
    <property type="match status" value="1"/>
</dbReference>
<feature type="domain" description="L-asparaginase N-terminal" evidence="6">
    <location>
        <begin position="5"/>
        <end position="194"/>
    </location>
</feature>
<dbReference type="FunFam" id="3.40.50.1170:FF:000001">
    <property type="entry name" value="L-asparaginase 2"/>
    <property type="match status" value="1"/>
</dbReference>
<name>A0A127JNG4_9BURK</name>
<evidence type="ECO:0000256" key="3">
    <source>
        <dbReference type="PIRSR" id="PIRSR001220-1"/>
    </source>
</evidence>